<dbReference type="PANTHER" id="PTHR43481">
    <property type="entry name" value="FRUCTOSE-1-PHOSPHATE PHOSPHATASE"/>
    <property type="match status" value="1"/>
</dbReference>
<gene>
    <name evidence="1" type="ORF">HMPREF9135_2421</name>
</gene>
<accession>U2P5U2</accession>
<dbReference type="AlphaFoldDB" id="U2P5U2"/>
<proteinExistence type="predicted"/>
<dbReference type="Gene3D" id="1.10.150.240">
    <property type="entry name" value="Putative phosphatase, domain 2"/>
    <property type="match status" value="1"/>
</dbReference>
<dbReference type="NCBIfam" id="TIGR01509">
    <property type="entry name" value="HAD-SF-IA-v3"/>
    <property type="match status" value="1"/>
</dbReference>
<dbReference type="CDD" id="cd07505">
    <property type="entry name" value="HAD_BPGM-like"/>
    <property type="match status" value="1"/>
</dbReference>
<dbReference type="Gene3D" id="3.40.50.1000">
    <property type="entry name" value="HAD superfamily/HAD-like"/>
    <property type="match status" value="1"/>
</dbReference>
<dbReference type="InterPro" id="IPR006439">
    <property type="entry name" value="HAD-SF_hydro_IA"/>
</dbReference>
<dbReference type="InterPro" id="IPR023214">
    <property type="entry name" value="HAD_sf"/>
</dbReference>
<reference evidence="1 2" key="1">
    <citation type="submission" date="2013-08" db="EMBL/GenBank/DDBJ databases">
        <authorList>
            <person name="Durkin A.S."/>
            <person name="Haft D.R."/>
            <person name="McCorrison J."/>
            <person name="Torralba M."/>
            <person name="Gillis M."/>
            <person name="Haft D.H."/>
            <person name="Methe B."/>
            <person name="Sutton G."/>
            <person name="Nelson K.E."/>
        </authorList>
    </citation>
    <scope>NUCLEOTIDE SEQUENCE [LARGE SCALE GENOMIC DNA]</scope>
    <source>
        <strain evidence="1 2">F0067</strain>
    </source>
</reference>
<dbReference type="RefSeq" id="WP_021589520.1">
    <property type="nucleotide sequence ID" value="NZ_AWEY01000019.1"/>
</dbReference>
<dbReference type="Proteomes" id="UP000016648">
    <property type="component" value="Unassembled WGS sequence"/>
</dbReference>
<dbReference type="Pfam" id="PF13419">
    <property type="entry name" value="HAD_2"/>
    <property type="match status" value="1"/>
</dbReference>
<comment type="caution">
    <text evidence="1">The sequence shown here is derived from an EMBL/GenBank/DDBJ whole genome shotgun (WGS) entry which is preliminary data.</text>
</comment>
<evidence type="ECO:0000313" key="2">
    <source>
        <dbReference type="Proteomes" id="UP000016648"/>
    </source>
</evidence>
<dbReference type="InterPro" id="IPR023198">
    <property type="entry name" value="PGP-like_dom2"/>
</dbReference>
<dbReference type="SUPFAM" id="SSF56784">
    <property type="entry name" value="HAD-like"/>
    <property type="match status" value="1"/>
</dbReference>
<dbReference type="PRINTS" id="PR00413">
    <property type="entry name" value="HADHALOGNASE"/>
</dbReference>
<organism evidence="1 2">
    <name type="scientific">Segatella baroniae F0067</name>
    <dbReference type="NCBI Taxonomy" id="1115809"/>
    <lineage>
        <taxon>Bacteria</taxon>
        <taxon>Pseudomonadati</taxon>
        <taxon>Bacteroidota</taxon>
        <taxon>Bacteroidia</taxon>
        <taxon>Bacteroidales</taxon>
        <taxon>Prevotellaceae</taxon>
        <taxon>Segatella</taxon>
    </lineage>
</organism>
<evidence type="ECO:0000313" key="1">
    <source>
        <dbReference type="EMBL" id="ERK39496.1"/>
    </source>
</evidence>
<dbReference type="InterPro" id="IPR041492">
    <property type="entry name" value="HAD_2"/>
</dbReference>
<dbReference type="PATRIC" id="fig|1115809.3.peg.1153"/>
<dbReference type="EMBL" id="AWEY01000019">
    <property type="protein sequence ID" value="ERK39496.1"/>
    <property type="molecule type" value="Genomic_DNA"/>
</dbReference>
<dbReference type="InterPro" id="IPR051806">
    <property type="entry name" value="HAD-like_SPP"/>
</dbReference>
<keyword evidence="2" id="KW-1185">Reference proteome</keyword>
<protein>
    <submittedName>
        <fullName evidence="1">HAD hydrolase, family IA, variant 3</fullName>
    </submittedName>
</protein>
<keyword evidence="1" id="KW-0378">Hydrolase</keyword>
<dbReference type="SFLD" id="SFLDS00003">
    <property type="entry name" value="Haloacid_Dehalogenase"/>
    <property type="match status" value="1"/>
</dbReference>
<dbReference type="GO" id="GO:0050308">
    <property type="term" value="F:sugar-phosphatase activity"/>
    <property type="evidence" value="ECO:0007669"/>
    <property type="project" value="TreeGrafter"/>
</dbReference>
<sequence length="212" mass="24067">MKKVFLFDLDGVIFNTESQYSTFWKEIGTEYLPEVPGIENKIKGQTLNQIFEAYFQDKENARLSVVDKLNRLEKSMRYEYIAGFVPFVERIRAKGMKTAVVTSSNSVKMEQVYRQHPTFKALFDRIFTSEDVTESKPHPQCYLLGADYFNCSPEECVGFEDSVNGLKAVRAAGMTVVGLSTTNPIDVVAPLADLVIPCYRGLEFEDMLKLVL</sequence>
<name>U2P5U2_9BACT</name>
<dbReference type="PANTHER" id="PTHR43481:SF4">
    <property type="entry name" value="GLYCEROL-1-PHOSPHATE PHOSPHOHYDROLASE 1-RELATED"/>
    <property type="match status" value="1"/>
</dbReference>
<dbReference type="InterPro" id="IPR036412">
    <property type="entry name" value="HAD-like_sf"/>
</dbReference>
<dbReference type="SFLD" id="SFLDG01129">
    <property type="entry name" value="C1.5:_HAD__Beta-PGM__Phosphata"/>
    <property type="match status" value="1"/>
</dbReference>